<keyword evidence="1" id="KW-0732">Signal</keyword>
<proteinExistence type="predicted"/>
<dbReference type="RefSeq" id="XP_067066440.1">
    <property type="nucleotide sequence ID" value="XM_067212143.1"/>
</dbReference>
<dbReference type="VEuPathDB" id="CryptoDB:cand_019100"/>
<dbReference type="Proteomes" id="UP000186804">
    <property type="component" value="Unassembled WGS sequence"/>
</dbReference>
<sequence length="1347" mass="154617">MSNLFIYLIQIYIILLRTEFIHGIYNSNLEQYVHSSFQQNEEIGQISNLLDKDTLNDFLVTDKESVKISSVYHLLPSGPTDLLYYFESARVSLQASIEVPLALGLHRPQSIEEPLPRSVAAASSQLYLEEEFFISRFISYSVNIIGFPLYNTFLGACIFYTFRSLRNQLVLSSSLPSIYSVASLTVQLPEIESSEFLIACKSYMTNISKRPSRYVPPKFIDTLCKQLPFCVNDGELQNSVRIMRETLAVDLVDVDLLDTPTRLNFMKKLQRKFHRKPLTTSYLRLLRLTVKMDYIMNSLYINKVTEAYDLSKESIFKDLMEMFDKSTDTVNKNTNMCEDDLKNFINKHKLFPKSFTKENLSILVNSICIFSLQAINSILVPLPPTPISLKYLMYLHEYLELPLKMIAKAQCTFYLSSSYTGIYPLFPQATQLALLLESLGTENSIAFVSQCKTLLPNYINLRSNVFKNKMEMNSDTLIKDSSELCKAIYMCFTSLFIISPSDTMILILSSVASPQSFYYNQILPRYKFIGTMLSYNEEFSGLNDKNSTIIREVLSPTEVLQELIKTHDPNLVLKSQLLYSYLYRLVLLITNSVDVSEYQKDQINISIPYKYILNNNNPISLIFKPSEVIEIIKNSFTASDCASAIVKGRTEFSTVFPTLATFCFHIMFDSYPMEFSKKPYLHKLAISAVNDFGFSLDLVIRLHCYVASSLIIMGVHPNIQILLEYVIDNPNEDLKKLSNISDLESKILIYGARKEIELCKHKVPLYSAFLSTLVWEHSDVYCKYVSLCLNDIYHLKLLDFSIRSYTRGLTSEKFWRSNVLSVIQAVKEIIYNSRAKIINLEANKAKYTETYMVTLQVLKFVRLIQRSSYSKEMSIKDIIIIFKYIYSDYDTLPCMSSSAFTGTHFKVFNKDTSYISDKNIEDKYGNTPKVQYKTNIGLRSTGNYELMLENDSCLVKKCYEILYKSYEVYGELSDTSIKGICISTFEFIHLNLPVPPINRNALFINYLVNYLFIPINYIPPLLCSFKIFNAMASSTYLIPAFEPITNFVLHLIALRGGLISLDDENSLEHCRFSALISGIVDTSNDSIFPSDIVENEVLSNCPIQLRKLDMLCRIINQQCINKSGLTTAIKNYIEKKTRYKFIFESSINFIQSKKKTDSFSSIRYKIEKIFESKITRGHKINYKGNSLHIIGIRILEGIRIYGILHDSFIKLGTHDKSQLISTSRTKSTENQKYLEDDISRKTKINSDLVEDNLSGLYSGNSPFITMENYESTSIITLDTAILLVYEMSLNINQLLGDNEEVQVPLCNRHPLIVPECIKVLKEKLPRSFSSTEIESICIITFARFKQY</sequence>
<organism evidence="2 3">
    <name type="scientific">Cryptosporidium andersoni</name>
    <dbReference type="NCBI Taxonomy" id="117008"/>
    <lineage>
        <taxon>Eukaryota</taxon>
        <taxon>Sar</taxon>
        <taxon>Alveolata</taxon>
        <taxon>Apicomplexa</taxon>
        <taxon>Conoidasida</taxon>
        <taxon>Coccidia</taxon>
        <taxon>Eucoccidiorida</taxon>
        <taxon>Eimeriorina</taxon>
        <taxon>Cryptosporidiidae</taxon>
        <taxon>Cryptosporidium</taxon>
    </lineage>
</organism>
<dbReference type="GeneID" id="92366095"/>
<protein>
    <submittedName>
        <fullName evidence="2">Uncharacterized protein</fullName>
    </submittedName>
</protein>
<evidence type="ECO:0000313" key="3">
    <source>
        <dbReference type="Proteomes" id="UP000186804"/>
    </source>
</evidence>
<evidence type="ECO:0000313" key="2">
    <source>
        <dbReference type="EMBL" id="OII71071.1"/>
    </source>
</evidence>
<feature type="chain" id="PRO_5012159012" evidence="1">
    <location>
        <begin position="24"/>
        <end position="1347"/>
    </location>
</feature>
<evidence type="ECO:0000256" key="1">
    <source>
        <dbReference type="SAM" id="SignalP"/>
    </source>
</evidence>
<reference evidence="2 3" key="1">
    <citation type="submission" date="2016-10" db="EMBL/GenBank/DDBJ databases">
        <title>Reductive evolution of mitochondrial metabolism and differential evolution of invasion-related proteins in Cryptosporidium.</title>
        <authorList>
            <person name="Liu S."/>
            <person name="Roellig D.M."/>
            <person name="Guo Y."/>
            <person name="Li N."/>
            <person name="Frace M.A."/>
            <person name="Tang K."/>
            <person name="Zhang L."/>
            <person name="Feng Y."/>
            <person name="Xiao L."/>
        </authorList>
    </citation>
    <scope>NUCLEOTIDE SEQUENCE [LARGE SCALE GENOMIC DNA]</scope>
    <source>
        <strain evidence="2">30847</strain>
    </source>
</reference>
<feature type="signal peptide" evidence="1">
    <location>
        <begin position="1"/>
        <end position="23"/>
    </location>
</feature>
<keyword evidence="3" id="KW-1185">Reference proteome</keyword>
<accession>A0A1J4MAS5</accession>
<comment type="caution">
    <text evidence="2">The sequence shown here is derived from an EMBL/GenBank/DDBJ whole genome shotgun (WGS) entry which is preliminary data.</text>
</comment>
<name>A0A1J4MAS5_9CRYT</name>
<gene>
    <name evidence="2" type="ORF">cand_019100</name>
</gene>
<dbReference type="EMBL" id="LRBS01000125">
    <property type="protein sequence ID" value="OII71071.1"/>
    <property type="molecule type" value="Genomic_DNA"/>
</dbReference>
<dbReference type="OrthoDB" id="338919at2759"/>